<organism evidence="1">
    <name type="scientific">Myoviridae sp. ctBrv3</name>
    <dbReference type="NCBI Taxonomy" id="2825047"/>
    <lineage>
        <taxon>Viruses</taxon>
        <taxon>Duplodnaviria</taxon>
        <taxon>Heunggongvirae</taxon>
        <taxon>Uroviricota</taxon>
        <taxon>Caudoviricetes</taxon>
    </lineage>
</organism>
<protein>
    <submittedName>
        <fullName evidence="1">Uncharacterized protein</fullName>
    </submittedName>
</protein>
<accession>A0A8S5PBT1</accession>
<name>A0A8S5PBT1_9CAUD</name>
<evidence type="ECO:0000313" key="1">
    <source>
        <dbReference type="EMBL" id="DAE04426.1"/>
    </source>
</evidence>
<sequence>MKLRIEFLKKLQMAIELLEINVRQKYMVLHQQI</sequence>
<dbReference type="EMBL" id="BK015387">
    <property type="protein sequence ID" value="DAE04426.1"/>
    <property type="molecule type" value="Genomic_DNA"/>
</dbReference>
<reference evidence="1" key="1">
    <citation type="journal article" date="2021" name="Proc. Natl. Acad. Sci. U.S.A.">
        <title>A Catalog of Tens of Thousands of Viruses from Human Metagenomes Reveals Hidden Associations with Chronic Diseases.</title>
        <authorList>
            <person name="Tisza M.J."/>
            <person name="Buck C.B."/>
        </authorList>
    </citation>
    <scope>NUCLEOTIDE SEQUENCE</scope>
    <source>
        <strain evidence="1">CtBrv3</strain>
    </source>
</reference>
<proteinExistence type="predicted"/>